<name>A0ABR2UXI1_9PEZI</name>
<reference evidence="1 2" key="1">
    <citation type="journal article" date="2024" name="J. Plant Pathol.">
        <title>Sequence and assembly of the genome of Seiridium unicorne, isolate CBS 538.82, causal agent of cypress canker disease.</title>
        <authorList>
            <person name="Scali E."/>
            <person name="Rocca G.D."/>
            <person name="Danti R."/>
            <person name="Garbelotto M."/>
            <person name="Barberini S."/>
            <person name="Baroncelli R."/>
            <person name="Emiliani G."/>
        </authorList>
    </citation>
    <scope>NUCLEOTIDE SEQUENCE [LARGE SCALE GENOMIC DNA]</scope>
    <source>
        <strain evidence="1 2">BM-138-508</strain>
    </source>
</reference>
<protein>
    <submittedName>
        <fullName evidence="1">Clr5 domain-containing protein</fullName>
    </submittedName>
</protein>
<gene>
    <name evidence="1" type="ORF">SUNI508_07368</name>
</gene>
<evidence type="ECO:0000313" key="2">
    <source>
        <dbReference type="Proteomes" id="UP001408356"/>
    </source>
</evidence>
<dbReference type="Proteomes" id="UP001408356">
    <property type="component" value="Unassembled WGS sequence"/>
</dbReference>
<dbReference type="EMBL" id="JARVKF010000320">
    <property type="protein sequence ID" value="KAK9419393.1"/>
    <property type="molecule type" value="Genomic_DNA"/>
</dbReference>
<proteinExistence type="predicted"/>
<accession>A0ABR2UXI1</accession>
<sequence>MCGLIRAASTSSAHLEHVYMDTGSWSKALTVCMDIVGETLPDGLPSVSTQKDECALHTMEDIDKIYNYLGDNDKSISWLTLAATTARSLFGVSVETIHIFDKLENLLVEQGRYREAELLGAAGVY</sequence>
<keyword evidence="2" id="KW-1185">Reference proteome</keyword>
<evidence type="ECO:0000313" key="1">
    <source>
        <dbReference type="EMBL" id="KAK9419393.1"/>
    </source>
</evidence>
<comment type="caution">
    <text evidence="1">The sequence shown here is derived from an EMBL/GenBank/DDBJ whole genome shotgun (WGS) entry which is preliminary data.</text>
</comment>
<organism evidence="1 2">
    <name type="scientific">Seiridium unicorne</name>
    <dbReference type="NCBI Taxonomy" id="138068"/>
    <lineage>
        <taxon>Eukaryota</taxon>
        <taxon>Fungi</taxon>
        <taxon>Dikarya</taxon>
        <taxon>Ascomycota</taxon>
        <taxon>Pezizomycotina</taxon>
        <taxon>Sordariomycetes</taxon>
        <taxon>Xylariomycetidae</taxon>
        <taxon>Amphisphaeriales</taxon>
        <taxon>Sporocadaceae</taxon>
        <taxon>Seiridium</taxon>
    </lineage>
</organism>